<dbReference type="EMBL" id="JABXOR010001568">
    <property type="protein sequence ID" value="NVP03314.1"/>
    <property type="molecule type" value="Genomic_DNA"/>
</dbReference>
<dbReference type="Pfam" id="PF00132">
    <property type="entry name" value="Hexapep"/>
    <property type="match status" value="1"/>
</dbReference>
<dbReference type="InterPro" id="IPR001451">
    <property type="entry name" value="Hexapep"/>
</dbReference>
<gene>
    <name evidence="1" type="ORF">HWA77_24215</name>
</gene>
<dbReference type="Proteomes" id="UP000533429">
    <property type="component" value="Unassembled WGS sequence"/>
</dbReference>
<keyword evidence="1" id="KW-0808">Transferase</keyword>
<protein>
    <submittedName>
        <fullName evidence="1">Acyltransferase</fullName>
    </submittedName>
</protein>
<dbReference type="GO" id="GO:0016746">
    <property type="term" value="F:acyltransferase activity"/>
    <property type="evidence" value="ECO:0007669"/>
    <property type="project" value="UniProtKB-KW"/>
</dbReference>
<dbReference type="InterPro" id="IPR051159">
    <property type="entry name" value="Hexapeptide_acetyltransf"/>
</dbReference>
<reference evidence="1 2" key="1">
    <citation type="submission" date="2020-06" db="EMBL/GenBank/DDBJ databases">
        <title>Photobacterium damselae subsp. damselae comparative genomics.</title>
        <authorList>
            <person name="Osorio C.R."/>
        </authorList>
    </citation>
    <scope>NUCLEOTIDE SEQUENCE [LARGE SCALE GENOMIC DNA]</scope>
    <source>
        <strain evidence="1 2">TW250/03</strain>
    </source>
</reference>
<dbReference type="SUPFAM" id="SSF51161">
    <property type="entry name" value="Trimeric LpxA-like enzymes"/>
    <property type="match status" value="1"/>
</dbReference>
<organism evidence="1 2">
    <name type="scientific">Photobacterium damselae subsp. damselae</name>
    <name type="common">Listonella damsela</name>
    <dbReference type="NCBI Taxonomy" id="85581"/>
    <lineage>
        <taxon>Bacteria</taxon>
        <taxon>Pseudomonadati</taxon>
        <taxon>Pseudomonadota</taxon>
        <taxon>Gammaproteobacteria</taxon>
        <taxon>Vibrionales</taxon>
        <taxon>Vibrionaceae</taxon>
        <taxon>Photobacterium</taxon>
    </lineage>
</organism>
<dbReference type="Gene3D" id="2.160.10.10">
    <property type="entry name" value="Hexapeptide repeat proteins"/>
    <property type="match status" value="1"/>
</dbReference>
<proteinExistence type="predicted"/>
<sequence length="184" mass="20412">MFYKIKWFLSAIFLKIFLKKIYLPSYFSFPIFSLGLNKVSLGKKVRIFPGSRFEVHGDGYIEIGDNVGIGQNFHITSSGKLIIGNGTVISANVFITNIDHSYEDIDLPILSQQNIINETVIGDNCFIGIGAAIQAGTKLGRHCIVGSNAVVRGDFPDYCVIVGAPAKVIKRYNFETKTWVRVDD</sequence>
<dbReference type="InterPro" id="IPR011004">
    <property type="entry name" value="Trimer_LpxA-like_sf"/>
</dbReference>
<dbReference type="CDD" id="cd04647">
    <property type="entry name" value="LbH_MAT_like"/>
    <property type="match status" value="1"/>
</dbReference>
<name>A0A850QZX5_PHODD</name>
<evidence type="ECO:0000313" key="1">
    <source>
        <dbReference type="EMBL" id="NVP03314.1"/>
    </source>
</evidence>
<dbReference type="AlphaFoldDB" id="A0A850QZX5"/>
<dbReference type="PANTHER" id="PTHR23416">
    <property type="entry name" value="SIALIC ACID SYNTHASE-RELATED"/>
    <property type="match status" value="1"/>
</dbReference>
<accession>A0A850QZX5</accession>
<evidence type="ECO:0000313" key="2">
    <source>
        <dbReference type="Proteomes" id="UP000533429"/>
    </source>
</evidence>
<comment type="caution">
    <text evidence="1">The sequence shown here is derived from an EMBL/GenBank/DDBJ whole genome shotgun (WGS) entry which is preliminary data.</text>
</comment>
<keyword evidence="1" id="KW-0012">Acyltransferase</keyword>